<dbReference type="STRING" id="568899.SAMN05192534_10924"/>
<dbReference type="SUPFAM" id="SSF82171">
    <property type="entry name" value="DPP6 N-terminal domain-like"/>
    <property type="match status" value="1"/>
</dbReference>
<dbReference type="PANTHER" id="PTHR36842">
    <property type="entry name" value="PROTEIN TOLB HOMOLOG"/>
    <property type="match status" value="1"/>
</dbReference>
<feature type="region of interest" description="Disordered" evidence="1">
    <location>
        <begin position="75"/>
        <end position="99"/>
    </location>
</feature>
<keyword evidence="2" id="KW-1133">Transmembrane helix</keyword>
<feature type="transmembrane region" description="Helical" evidence="2">
    <location>
        <begin position="379"/>
        <end position="404"/>
    </location>
</feature>
<keyword evidence="2" id="KW-0472">Membrane</keyword>
<dbReference type="AlphaFoldDB" id="A0A1G8EBN9"/>
<name>A0A1G8EBN9_9BACI</name>
<protein>
    <submittedName>
        <fullName evidence="3">WD40-like Beta Propeller Repeat</fullName>
    </submittedName>
</protein>
<organism evidence="3 4">
    <name type="scientific">Alteribacillus persepolensis</name>
    <dbReference type="NCBI Taxonomy" id="568899"/>
    <lineage>
        <taxon>Bacteria</taxon>
        <taxon>Bacillati</taxon>
        <taxon>Bacillota</taxon>
        <taxon>Bacilli</taxon>
        <taxon>Bacillales</taxon>
        <taxon>Bacillaceae</taxon>
        <taxon>Alteribacillus</taxon>
    </lineage>
</organism>
<keyword evidence="2" id="KW-0812">Transmembrane</keyword>
<gene>
    <name evidence="3" type="ORF">SAMN05192534_10924</name>
</gene>
<evidence type="ECO:0000313" key="3">
    <source>
        <dbReference type="EMBL" id="SDH67301.1"/>
    </source>
</evidence>
<evidence type="ECO:0000256" key="1">
    <source>
        <dbReference type="SAM" id="MobiDB-lite"/>
    </source>
</evidence>
<dbReference type="Gene3D" id="2.120.10.30">
    <property type="entry name" value="TolB, C-terminal domain"/>
    <property type="match status" value="2"/>
</dbReference>
<keyword evidence="4" id="KW-1185">Reference proteome</keyword>
<feature type="transmembrane region" description="Helical" evidence="2">
    <location>
        <begin position="351"/>
        <end position="372"/>
    </location>
</feature>
<dbReference type="Proteomes" id="UP000199163">
    <property type="component" value="Unassembled WGS sequence"/>
</dbReference>
<dbReference type="InterPro" id="IPR011042">
    <property type="entry name" value="6-blade_b-propeller_TolB-like"/>
</dbReference>
<reference evidence="3 4" key="1">
    <citation type="submission" date="2016-10" db="EMBL/GenBank/DDBJ databases">
        <authorList>
            <person name="de Groot N.N."/>
        </authorList>
    </citation>
    <scope>NUCLEOTIDE SEQUENCE [LARGE SCALE GENOMIC DNA]</scope>
    <source>
        <strain evidence="3 4">DSM 21632</strain>
    </source>
</reference>
<dbReference type="RefSeq" id="WP_175487439.1">
    <property type="nucleotide sequence ID" value="NZ_FNDK01000009.1"/>
</dbReference>
<sequence length="440" mass="49040">MKGGDHIKHNRVLLSLIGIFAFLFVAAVAYSLFSDQDAYKHHTGLGEAISISPADTDIVFSYYRNGSEAIYTGDMEGKQTKQITKPKERNHRKPQFSPDGESLLYLAADSDGIQTIHYRPEWRHGETVQLTTADTHVFDAVFSPDGSTVYYIGMPSEDFQKLEGQKENGMDLHAVTTADSNSEQLTDQDAFVMNDLSVSADGTTLYYTAFHDQHQELFAYDVKSGDEHIFLDEHITDDIYHPVLSPDENRLAYTAVADESANGTFQYELFLLDMASGDTNRLTDLNTSVTSPVFFHEKDRIAFLVQNNWPREPSSYDIMTVDSNGEELAPLELNFPEPGNSISAGKIADSLVHPMTIMILYLALFGLLTIYYHARTRRTYLPATVSTILTGVILLGSFIAAAAINAWAGIGLFMLTIGTAICTAVLFIFAWMYRQVMKHT</sequence>
<feature type="transmembrane region" description="Helical" evidence="2">
    <location>
        <begin position="12"/>
        <end position="33"/>
    </location>
</feature>
<evidence type="ECO:0000256" key="2">
    <source>
        <dbReference type="SAM" id="Phobius"/>
    </source>
</evidence>
<dbReference type="EMBL" id="FNDK01000009">
    <property type="protein sequence ID" value="SDH67301.1"/>
    <property type="molecule type" value="Genomic_DNA"/>
</dbReference>
<feature type="transmembrane region" description="Helical" evidence="2">
    <location>
        <begin position="410"/>
        <end position="433"/>
    </location>
</feature>
<accession>A0A1G8EBN9</accession>
<proteinExistence type="predicted"/>
<dbReference type="PANTHER" id="PTHR36842:SF1">
    <property type="entry name" value="PROTEIN TOLB"/>
    <property type="match status" value="1"/>
</dbReference>
<evidence type="ECO:0000313" key="4">
    <source>
        <dbReference type="Proteomes" id="UP000199163"/>
    </source>
</evidence>